<accession>A0ABQ5H5T2</accession>
<feature type="region of interest" description="Disordered" evidence="1">
    <location>
        <begin position="86"/>
        <end position="111"/>
    </location>
</feature>
<comment type="caution">
    <text evidence="2">The sequence shown here is derived from an EMBL/GenBank/DDBJ whole genome shotgun (WGS) entry which is preliminary data.</text>
</comment>
<name>A0ABQ5H5T2_9ASTR</name>
<keyword evidence="3" id="KW-1185">Reference proteome</keyword>
<reference evidence="2" key="2">
    <citation type="submission" date="2022-01" db="EMBL/GenBank/DDBJ databases">
        <authorList>
            <person name="Yamashiro T."/>
            <person name="Shiraishi A."/>
            <person name="Satake H."/>
            <person name="Nakayama K."/>
        </authorList>
    </citation>
    <scope>NUCLEOTIDE SEQUENCE</scope>
</reference>
<sequence>MPSRSDNRVSTRGHYNSQQAEDVTKVGSYQPNNGQGSVTVAHSLYALVILRREPTRKELFRACFSKDGITQNVEAANTVEQIDELTSQHSKHELDEPGPQDIYSKVMGNDKNGTVEMYGPGV</sequence>
<proteinExistence type="predicted"/>
<dbReference type="EMBL" id="BQNB010019197">
    <property type="protein sequence ID" value="GJT82754.1"/>
    <property type="molecule type" value="Genomic_DNA"/>
</dbReference>
<protein>
    <submittedName>
        <fullName evidence="2">Uncharacterized protein</fullName>
    </submittedName>
</protein>
<gene>
    <name evidence="2" type="ORF">Tco_1057096</name>
</gene>
<dbReference type="Proteomes" id="UP001151760">
    <property type="component" value="Unassembled WGS sequence"/>
</dbReference>
<organism evidence="2 3">
    <name type="scientific">Tanacetum coccineum</name>
    <dbReference type="NCBI Taxonomy" id="301880"/>
    <lineage>
        <taxon>Eukaryota</taxon>
        <taxon>Viridiplantae</taxon>
        <taxon>Streptophyta</taxon>
        <taxon>Embryophyta</taxon>
        <taxon>Tracheophyta</taxon>
        <taxon>Spermatophyta</taxon>
        <taxon>Magnoliopsida</taxon>
        <taxon>eudicotyledons</taxon>
        <taxon>Gunneridae</taxon>
        <taxon>Pentapetalae</taxon>
        <taxon>asterids</taxon>
        <taxon>campanulids</taxon>
        <taxon>Asterales</taxon>
        <taxon>Asteraceae</taxon>
        <taxon>Asteroideae</taxon>
        <taxon>Anthemideae</taxon>
        <taxon>Anthemidinae</taxon>
        <taxon>Tanacetum</taxon>
    </lineage>
</organism>
<reference evidence="2" key="1">
    <citation type="journal article" date="2022" name="Int. J. Mol. Sci.">
        <title>Draft Genome of Tanacetum Coccineum: Genomic Comparison of Closely Related Tanacetum-Family Plants.</title>
        <authorList>
            <person name="Yamashiro T."/>
            <person name="Shiraishi A."/>
            <person name="Nakayama K."/>
            <person name="Satake H."/>
        </authorList>
    </citation>
    <scope>NUCLEOTIDE SEQUENCE</scope>
</reference>
<feature type="region of interest" description="Disordered" evidence="1">
    <location>
        <begin position="1"/>
        <end position="35"/>
    </location>
</feature>
<evidence type="ECO:0000313" key="3">
    <source>
        <dbReference type="Proteomes" id="UP001151760"/>
    </source>
</evidence>
<feature type="compositionally biased region" description="Polar residues" evidence="1">
    <location>
        <begin position="10"/>
        <end position="35"/>
    </location>
</feature>
<evidence type="ECO:0000313" key="2">
    <source>
        <dbReference type="EMBL" id="GJT82754.1"/>
    </source>
</evidence>
<evidence type="ECO:0000256" key="1">
    <source>
        <dbReference type="SAM" id="MobiDB-lite"/>
    </source>
</evidence>